<name>A0A840PQ07_URETH</name>
<protein>
    <recommendedName>
        <fullName evidence="3">GIY-YIG domain-containing protein</fullName>
    </recommendedName>
</protein>
<evidence type="ECO:0000313" key="2">
    <source>
        <dbReference type="Proteomes" id="UP000557217"/>
    </source>
</evidence>
<comment type="caution">
    <text evidence="1">The sequence shown here is derived from an EMBL/GenBank/DDBJ whole genome shotgun (WGS) entry which is preliminary data.</text>
</comment>
<accession>A0A840PQ07</accession>
<organism evidence="1 2">
    <name type="scientific">Ureibacillus thermosphaericus</name>
    <dbReference type="NCBI Taxonomy" id="51173"/>
    <lineage>
        <taxon>Bacteria</taxon>
        <taxon>Bacillati</taxon>
        <taxon>Bacillota</taxon>
        <taxon>Bacilli</taxon>
        <taxon>Bacillales</taxon>
        <taxon>Caryophanaceae</taxon>
        <taxon>Ureibacillus</taxon>
    </lineage>
</organism>
<dbReference type="AlphaFoldDB" id="A0A840PQ07"/>
<gene>
    <name evidence="1" type="ORF">HNR36_000965</name>
</gene>
<evidence type="ECO:0008006" key="3">
    <source>
        <dbReference type="Google" id="ProtNLM"/>
    </source>
</evidence>
<dbReference type="EMBL" id="JACHGZ010000008">
    <property type="protein sequence ID" value="MBB5148579.1"/>
    <property type="molecule type" value="Genomic_DNA"/>
</dbReference>
<dbReference type="RefSeq" id="WP_168412113.1">
    <property type="nucleotide sequence ID" value="NZ_JAAXPW010000008.1"/>
</dbReference>
<keyword evidence="2" id="KW-1185">Reference proteome</keyword>
<reference evidence="1 2" key="1">
    <citation type="submission" date="2020-08" db="EMBL/GenBank/DDBJ databases">
        <title>Genomic Encyclopedia of Type Strains, Phase IV (KMG-IV): sequencing the most valuable type-strain genomes for metagenomic binning, comparative biology and taxonomic classification.</title>
        <authorList>
            <person name="Goeker M."/>
        </authorList>
    </citation>
    <scope>NUCLEOTIDE SEQUENCE [LARGE SCALE GENOMIC DNA]</scope>
    <source>
        <strain evidence="1 2">DSM 10633</strain>
    </source>
</reference>
<evidence type="ECO:0000313" key="1">
    <source>
        <dbReference type="EMBL" id="MBB5148579.1"/>
    </source>
</evidence>
<dbReference type="Proteomes" id="UP000557217">
    <property type="component" value="Unassembled WGS sequence"/>
</dbReference>
<sequence length="210" mass="25091">MFIKVGDREYPFHRIRIELIETGIQELFRLFDKKTIRELLQHRRYEHLKEKVIKEYTELLDVPAGIAIYQMKKNHDLFYKEFLNKYGDLTYCQFIVKGNDSLLSKKGVYLVIKNDELVFAGICNNTFKLRFNQHIGNISPKSCFRDGTATHCHINANIAEHIRKSTIYFQICPLTDLKEMKRLKNWIIDRFEPQWNLRFGSDVNYSYNNK</sequence>
<proteinExistence type="predicted"/>